<feature type="chain" id="PRO_5046342783" evidence="1">
    <location>
        <begin position="23"/>
        <end position="187"/>
    </location>
</feature>
<sequence>MYAYAKFLCAILAFDAFQATFSKPVQSTNSHSLSKRAANCDPRLGGLSFRDCRIAANQIPHTETPIQFQPSNPNRLAGLPYIWSVGECTIAADLINVQDPEYITFLDIAHAAQEVIYGCVRPLRHGGSYVTGVYDNFKVTIYQFDYGEEETVQVGPDPTGKCSVKGEVQDVETCVLAQGALSGFSGP</sequence>
<comment type="caution">
    <text evidence="2">The sequence shown here is derived from an EMBL/GenBank/DDBJ whole genome shotgun (WGS) entry which is preliminary data.</text>
</comment>
<evidence type="ECO:0000313" key="3">
    <source>
        <dbReference type="Proteomes" id="UP001590950"/>
    </source>
</evidence>
<name>A0ABR4AEF5_9LECA</name>
<protein>
    <submittedName>
        <fullName evidence="2">Uncharacterized protein</fullName>
    </submittedName>
</protein>
<keyword evidence="1" id="KW-0732">Signal</keyword>
<evidence type="ECO:0000313" key="2">
    <source>
        <dbReference type="EMBL" id="KAL2043246.1"/>
    </source>
</evidence>
<accession>A0ABR4AEF5</accession>
<evidence type="ECO:0000256" key="1">
    <source>
        <dbReference type="SAM" id="SignalP"/>
    </source>
</evidence>
<proteinExistence type="predicted"/>
<reference evidence="2 3" key="1">
    <citation type="submission" date="2024-09" db="EMBL/GenBank/DDBJ databases">
        <title>Rethinking Asexuality: The Enigmatic Case of Functional Sexual Genes in Lepraria (Stereocaulaceae).</title>
        <authorList>
            <person name="Doellman M."/>
            <person name="Sun Y."/>
            <person name="Barcenas-Pena A."/>
            <person name="Lumbsch H.T."/>
            <person name="Grewe F."/>
        </authorList>
    </citation>
    <scope>NUCLEOTIDE SEQUENCE [LARGE SCALE GENOMIC DNA]</scope>
    <source>
        <strain evidence="2 3">Mercado 3170</strain>
    </source>
</reference>
<dbReference type="Proteomes" id="UP001590950">
    <property type="component" value="Unassembled WGS sequence"/>
</dbReference>
<organism evidence="2 3">
    <name type="scientific">Stereocaulon virgatum</name>
    <dbReference type="NCBI Taxonomy" id="373712"/>
    <lineage>
        <taxon>Eukaryota</taxon>
        <taxon>Fungi</taxon>
        <taxon>Dikarya</taxon>
        <taxon>Ascomycota</taxon>
        <taxon>Pezizomycotina</taxon>
        <taxon>Lecanoromycetes</taxon>
        <taxon>OSLEUM clade</taxon>
        <taxon>Lecanoromycetidae</taxon>
        <taxon>Lecanorales</taxon>
        <taxon>Lecanorineae</taxon>
        <taxon>Stereocaulaceae</taxon>
        <taxon>Stereocaulon</taxon>
    </lineage>
</organism>
<dbReference type="EMBL" id="JBEFKJ010000012">
    <property type="protein sequence ID" value="KAL2043246.1"/>
    <property type="molecule type" value="Genomic_DNA"/>
</dbReference>
<keyword evidence="3" id="KW-1185">Reference proteome</keyword>
<gene>
    <name evidence="2" type="ORF">N7G274_004306</name>
</gene>
<feature type="signal peptide" evidence="1">
    <location>
        <begin position="1"/>
        <end position="22"/>
    </location>
</feature>